<dbReference type="InterPro" id="IPR054539">
    <property type="entry name" value="Beta-prop_PDH"/>
</dbReference>
<dbReference type="SUPFAM" id="SSF50952">
    <property type="entry name" value="Soluble quinoprotein glucose dehydrogenase"/>
    <property type="match status" value="1"/>
</dbReference>
<keyword evidence="1" id="KW-0732">Signal</keyword>
<comment type="caution">
    <text evidence="3">The sequence shown here is derived from an EMBL/GenBank/DDBJ whole genome shotgun (WGS) entry which is preliminary data.</text>
</comment>
<dbReference type="InterPro" id="IPR011041">
    <property type="entry name" value="Quinoprot_gluc/sorb_DH_b-prop"/>
</dbReference>
<organism evidence="3 4">
    <name type="scientific">Chitinophaga japonensis</name>
    <name type="common">Flexibacter japonensis</name>
    <dbReference type="NCBI Taxonomy" id="104662"/>
    <lineage>
        <taxon>Bacteria</taxon>
        <taxon>Pseudomonadati</taxon>
        <taxon>Bacteroidota</taxon>
        <taxon>Chitinophagia</taxon>
        <taxon>Chitinophagales</taxon>
        <taxon>Chitinophagaceae</taxon>
        <taxon>Chitinophaga</taxon>
    </lineage>
</organism>
<evidence type="ECO:0000259" key="2">
    <source>
        <dbReference type="Pfam" id="PF22807"/>
    </source>
</evidence>
<accession>A0A562T675</accession>
<protein>
    <submittedName>
        <fullName evidence="3">Glucose/arabinose dehydrogenase</fullName>
    </submittedName>
</protein>
<proteinExistence type="predicted"/>
<dbReference type="AlphaFoldDB" id="A0A562T675"/>
<dbReference type="Gene3D" id="2.120.10.30">
    <property type="entry name" value="TolB, C-terminal domain"/>
    <property type="match status" value="1"/>
</dbReference>
<reference evidence="3 4" key="1">
    <citation type="journal article" date="2013" name="Stand. Genomic Sci.">
        <title>Genomic Encyclopedia of Type Strains, Phase I: The one thousand microbial genomes (KMG-I) project.</title>
        <authorList>
            <person name="Kyrpides N.C."/>
            <person name="Woyke T."/>
            <person name="Eisen J.A."/>
            <person name="Garrity G."/>
            <person name="Lilburn T.G."/>
            <person name="Beck B.J."/>
            <person name="Whitman W.B."/>
            <person name="Hugenholtz P."/>
            <person name="Klenk H.P."/>
        </authorList>
    </citation>
    <scope>NUCLEOTIDE SEQUENCE [LARGE SCALE GENOMIC DNA]</scope>
    <source>
        <strain evidence="3 4">DSM 13484</strain>
    </source>
</reference>
<feature type="domain" description="Pyrroloquinoline quinone-dependent pyranose dehydrogenase beta-propeller" evidence="2">
    <location>
        <begin position="314"/>
        <end position="421"/>
    </location>
</feature>
<keyword evidence="4" id="KW-1185">Reference proteome</keyword>
<dbReference type="RefSeq" id="WP_145715054.1">
    <property type="nucleotide sequence ID" value="NZ_BAAAFY010000001.1"/>
</dbReference>
<dbReference type="Proteomes" id="UP000316778">
    <property type="component" value="Unassembled WGS sequence"/>
</dbReference>
<dbReference type="PANTHER" id="PTHR33546:SF1">
    <property type="entry name" value="LARGE, MULTIFUNCTIONAL SECRETED PROTEIN"/>
    <property type="match status" value="1"/>
</dbReference>
<dbReference type="PANTHER" id="PTHR33546">
    <property type="entry name" value="LARGE, MULTIFUNCTIONAL SECRETED PROTEIN-RELATED"/>
    <property type="match status" value="1"/>
</dbReference>
<dbReference type="InterPro" id="IPR011042">
    <property type="entry name" value="6-blade_b-propeller_TolB-like"/>
</dbReference>
<sequence length="426" mass="46305">MKVQLIIWALLLSLESQAQSGGSATDTLPAPFATKSVKHFSKVIGWKAGQVPSAPEGFIVTLYADGLENPRWTYVTPNGDVLVAESNTIKNTLMQVGAVVLGAAKAENMQKSANRISILRDTSGDGHPDIREVFLQDLNQPFGMLIINKQLYVANTDGLLRFPYQPGLMKMEAAGEKILDLPAEAPNQHWTRNIITNADSSKIYIAVGSADNMGNKGKDVNPRRACILEINPDGSGERVYASGLRNPVGMDWAPGTQTLWVTVNERDGLGDNLVPDYLTGVQEGGFYGWPYSYFGQHEDPRIEAPRPDLVAKAIVPDVPLKSHSASLGLAFYTHTAFPSKYRGGAFIAQHGSWNRSELAGYKVVFVPFKNGKPAGPPEDFLTGFRPAQQGGNEVYGRPVGVTVLPDGSMLVTDDVNNRIWRVVAVK</sequence>
<name>A0A562T675_CHIJA</name>
<dbReference type="Pfam" id="PF22807">
    <property type="entry name" value="TrAA12"/>
    <property type="match status" value="2"/>
</dbReference>
<feature type="chain" id="PRO_5022123639" evidence="1">
    <location>
        <begin position="19"/>
        <end position="426"/>
    </location>
</feature>
<dbReference type="OrthoDB" id="9811395at2"/>
<evidence type="ECO:0000256" key="1">
    <source>
        <dbReference type="SAM" id="SignalP"/>
    </source>
</evidence>
<gene>
    <name evidence="3" type="ORF">LX66_3118</name>
</gene>
<evidence type="ECO:0000313" key="3">
    <source>
        <dbReference type="EMBL" id="TWI89025.1"/>
    </source>
</evidence>
<feature type="domain" description="Pyrroloquinoline quinone-dependent pyranose dehydrogenase beta-propeller" evidence="2">
    <location>
        <begin position="53"/>
        <end position="269"/>
    </location>
</feature>
<evidence type="ECO:0000313" key="4">
    <source>
        <dbReference type="Proteomes" id="UP000316778"/>
    </source>
</evidence>
<feature type="signal peptide" evidence="1">
    <location>
        <begin position="1"/>
        <end position="18"/>
    </location>
</feature>
<dbReference type="EMBL" id="VLLG01000003">
    <property type="protein sequence ID" value="TWI89025.1"/>
    <property type="molecule type" value="Genomic_DNA"/>
</dbReference>